<gene>
    <name evidence="7" type="primary">LOC114785093</name>
</gene>
<dbReference type="InterPro" id="IPR040204">
    <property type="entry name" value="UBR7"/>
</dbReference>
<dbReference type="GeneTree" id="ENSGT00390000017610"/>
<dbReference type="InterPro" id="IPR003126">
    <property type="entry name" value="Znf_UBR"/>
</dbReference>
<keyword evidence="2" id="KW-0863">Zinc-finger</keyword>
<evidence type="ECO:0000256" key="4">
    <source>
        <dbReference type="PROSITE-ProRule" id="PRU00508"/>
    </source>
</evidence>
<dbReference type="Ensembl" id="ENSDCDT00010011701.1">
    <property type="protein sequence ID" value="ENSDCDP00010011182.1"/>
    <property type="gene ID" value="ENSDCDG00010004936.1"/>
</dbReference>
<dbReference type="CDD" id="cd19677">
    <property type="entry name" value="UBR-box_UBR7"/>
    <property type="match status" value="1"/>
</dbReference>
<dbReference type="GO" id="GO:0005737">
    <property type="term" value="C:cytoplasm"/>
    <property type="evidence" value="ECO:0007669"/>
    <property type="project" value="TreeGrafter"/>
</dbReference>
<dbReference type="GeneID" id="114785093"/>
<feature type="compositionally biased region" description="Acidic residues" evidence="5">
    <location>
        <begin position="204"/>
        <end position="214"/>
    </location>
</feature>
<dbReference type="InterPro" id="IPR011011">
    <property type="entry name" value="Znf_FYVE_PHD"/>
</dbReference>
<keyword evidence="3" id="KW-0862">Zinc</keyword>
<dbReference type="PANTHER" id="PTHR13513">
    <property type="entry name" value="E3 UBIQUITIN-PROTEIN LIGASE UBR7"/>
    <property type="match status" value="1"/>
</dbReference>
<evidence type="ECO:0000256" key="5">
    <source>
        <dbReference type="SAM" id="MobiDB-lite"/>
    </source>
</evidence>
<dbReference type="GO" id="GO:0008270">
    <property type="term" value="F:zinc ion binding"/>
    <property type="evidence" value="ECO:0007669"/>
    <property type="project" value="UniProtKB-KW"/>
</dbReference>
<reference evidence="7" key="2">
    <citation type="submission" date="2025-08" db="UniProtKB">
        <authorList>
            <consortium name="Ensembl"/>
        </authorList>
    </citation>
    <scope>IDENTIFICATION</scope>
</reference>
<keyword evidence="1" id="KW-0479">Metal-binding</keyword>
<name>A0AAY4AQS1_9TELE</name>
<dbReference type="PROSITE" id="PS51157">
    <property type="entry name" value="ZF_UBR"/>
    <property type="match status" value="1"/>
</dbReference>
<dbReference type="Pfam" id="PF02207">
    <property type="entry name" value="zf-UBR"/>
    <property type="match status" value="1"/>
</dbReference>
<evidence type="ECO:0000259" key="6">
    <source>
        <dbReference type="PROSITE" id="PS51157"/>
    </source>
</evidence>
<dbReference type="PANTHER" id="PTHR13513:SF10">
    <property type="entry name" value="E3 UBIQUITIN-PROTEIN LIGASE UBR7"/>
    <property type="match status" value="1"/>
</dbReference>
<evidence type="ECO:0000313" key="8">
    <source>
        <dbReference type="Proteomes" id="UP000694580"/>
    </source>
</evidence>
<dbReference type="CDD" id="cd15542">
    <property type="entry name" value="PHD_UBR7"/>
    <property type="match status" value="1"/>
</dbReference>
<evidence type="ECO:0000313" key="7">
    <source>
        <dbReference type="Ensembl" id="ENSDCDP00010011182.1"/>
    </source>
</evidence>
<protein>
    <recommendedName>
        <fullName evidence="6">UBR-type domain-containing protein</fullName>
    </recommendedName>
</protein>
<evidence type="ECO:0000256" key="3">
    <source>
        <dbReference type="ARBA" id="ARBA00022833"/>
    </source>
</evidence>
<dbReference type="RefSeq" id="XP_028826745.1">
    <property type="nucleotide sequence ID" value="XM_028970912.1"/>
</dbReference>
<dbReference type="SUPFAM" id="SSF57903">
    <property type="entry name" value="FYVE/PHD zinc finger"/>
    <property type="match status" value="1"/>
</dbReference>
<dbReference type="Gene3D" id="3.30.40.10">
    <property type="entry name" value="Zinc/RING finger domain, C3HC4 (zinc finger)"/>
    <property type="match status" value="1"/>
</dbReference>
<feature type="domain" description="UBR-type" evidence="6">
    <location>
        <begin position="36"/>
        <end position="108"/>
    </location>
</feature>
<feature type="compositionally biased region" description="Polar residues" evidence="5">
    <location>
        <begin position="225"/>
        <end position="248"/>
    </location>
</feature>
<dbReference type="RefSeq" id="XP_028826746.1">
    <property type="nucleotide sequence ID" value="XM_028970913.1"/>
</dbReference>
<dbReference type="GO" id="GO:0061630">
    <property type="term" value="F:ubiquitin protein ligase activity"/>
    <property type="evidence" value="ECO:0007669"/>
    <property type="project" value="InterPro"/>
</dbReference>
<reference evidence="7" key="3">
    <citation type="submission" date="2025-09" db="UniProtKB">
        <authorList>
            <consortium name="Ensembl"/>
        </authorList>
    </citation>
    <scope>IDENTIFICATION</scope>
</reference>
<dbReference type="AlphaFoldDB" id="A0AAY4AQS1"/>
<dbReference type="SMART" id="SM00396">
    <property type="entry name" value="ZnF_UBR1"/>
    <property type="match status" value="1"/>
</dbReference>
<organism evidence="7 8">
    <name type="scientific">Denticeps clupeoides</name>
    <name type="common">denticle herring</name>
    <dbReference type="NCBI Taxonomy" id="299321"/>
    <lineage>
        <taxon>Eukaryota</taxon>
        <taxon>Metazoa</taxon>
        <taxon>Chordata</taxon>
        <taxon>Craniata</taxon>
        <taxon>Vertebrata</taxon>
        <taxon>Euteleostomi</taxon>
        <taxon>Actinopterygii</taxon>
        <taxon>Neopterygii</taxon>
        <taxon>Teleostei</taxon>
        <taxon>Clupei</taxon>
        <taxon>Clupeiformes</taxon>
        <taxon>Denticipitoidei</taxon>
        <taxon>Denticipitidae</taxon>
        <taxon>Denticeps</taxon>
    </lineage>
</organism>
<feature type="zinc finger region" description="UBR-type" evidence="4">
    <location>
        <begin position="36"/>
        <end position="108"/>
    </location>
</feature>
<reference evidence="7 8" key="1">
    <citation type="submission" date="2020-06" db="EMBL/GenBank/DDBJ databases">
        <authorList>
            <consortium name="Wellcome Sanger Institute Data Sharing"/>
        </authorList>
    </citation>
    <scope>NUCLEOTIDE SEQUENCE [LARGE SCALE GENOMIC DNA]</scope>
</reference>
<dbReference type="InterPro" id="IPR047506">
    <property type="entry name" value="UBR7-like_UBR-box"/>
</dbReference>
<sequence length="407" mass="46072">MAVNGEDETSLPLVVGLENEDELREAFSVLVGSDPDHCSYSQGYVKRQAVFACSTCTPTGSDPAGVCLACANTCHDGHHIFELYTKRNFRCDCGNKRFGSFKCTLVPDKDLENPKNCYNHNFFGRYCSCDRMYPDADDQVNDEMIQCVICEDWFHEKHLGCVVEDSDEPQEMICEACMNKTPLLWTYVDHFAAPEVTKVSRCQEDDEVNVEDDDKPTGEEAKDSSLCSNGGLSIPTSHRVDSNGSPGSKRTHQEMNGCPLKYQAKTEPCKLKELESKGPLRARDGAVIWPYHWRSELCTCVSCKRVYVNTGVQFLLDQSDTLLAYERRGLLEQGCPDQLLMSCLRTLSHVQQLEIIYQINDMKTELMAFLQTFVEENKEVTAEAIWTFFEDLKSRKRRRTGDLCLGN</sequence>
<proteinExistence type="predicted"/>
<dbReference type="Proteomes" id="UP000694580">
    <property type="component" value="Chromosome 1"/>
</dbReference>
<evidence type="ECO:0000256" key="2">
    <source>
        <dbReference type="ARBA" id="ARBA00022771"/>
    </source>
</evidence>
<keyword evidence="8" id="KW-1185">Reference proteome</keyword>
<accession>A0AAY4AQS1</accession>
<evidence type="ECO:0000256" key="1">
    <source>
        <dbReference type="ARBA" id="ARBA00022723"/>
    </source>
</evidence>
<dbReference type="InterPro" id="IPR013083">
    <property type="entry name" value="Znf_RING/FYVE/PHD"/>
</dbReference>
<feature type="region of interest" description="Disordered" evidence="5">
    <location>
        <begin position="202"/>
        <end position="254"/>
    </location>
</feature>